<dbReference type="OrthoDB" id="2286358at2759"/>
<feature type="compositionally biased region" description="Basic residues" evidence="1">
    <location>
        <begin position="167"/>
        <end position="184"/>
    </location>
</feature>
<dbReference type="InParanoid" id="A0A1X2HTK6"/>
<protein>
    <submittedName>
        <fullName evidence="2">Uncharacterized protein</fullName>
    </submittedName>
</protein>
<proteinExistence type="predicted"/>
<dbReference type="EMBL" id="MCGN01000001">
    <property type="protein sequence ID" value="ORZ02896.1"/>
    <property type="molecule type" value="Genomic_DNA"/>
</dbReference>
<evidence type="ECO:0000313" key="3">
    <source>
        <dbReference type="Proteomes" id="UP000242180"/>
    </source>
</evidence>
<evidence type="ECO:0000313" key="2">
    <source>
        <dbReference type="EMBL" id="ORZ02896.1"/>
    </source>
</evidence>
<keyword evidence="3" id="KW-1185">Reference proteome</keyword>
<dbReference type="Proteomes" id="UP000242180">
    <property type="component" value="Unassembled WGS sequence"/>
</dbReference>
<accession>A0A1X2HTK6</accession>
<gene>
    <name evidence="2" type="ORF">BCR43DRAFT_510029</name>
</gene>
<reference evidence="2 3" key="1">
    <citation type="submission" date="2016-07" db="EMBL/GenBank/DDBJ databases">
        <title>Pervasive Adenine N6-methylation of Active Genes in Fungi.</title>
        <authorList>
            <consortium name="DOE Joint Genome Institute"/>
            <person name="Mondo S.J."/>
            <person name="Dannebaum R.O."/>
            <person name="Kuo R.C."/>
            <person name="Labutti K."/>
            <person name="Haridas S."/>
            <person name="Kuo A."/>
            <person name="Salamov A."/>
            <person name="Ahrendt S.R."/>
            <person name="Lipzen A."/>
            <person name="Sullivan W."/>
            <person name="Andreopoulos W.B."/>
            <person name="Clum A."/>
            <person name="Lindquist E."/>
            <person name="Daum C."/>
            <person name="Ramamoorthy G.K."/>
            <person name="Gryganskyi A."/>
            <person name="Culley D."/>
            <person name="Magnuson J.K."/>
            <person name="James T.Y."/>
            <person name="O'Malley M.A."/>
            <person name="Stajich J.E."/>
            <person name="Spatafora J.W."/>
            <person name="Visel A."/>
            <person name="Grigoriev I.V."/>
        </authorList>
    </citation>
    <scope>NUCLEOTIDE SEQUENCE [LARGE SCALE GENOMIC DNA]</scope>
    <source>
        <strain evidence="2 3">NRRL 2496</strain>
    </source>
</reference>
<feature type="region of interest" description="Disordered" evidence="1">
    <location>
        <begin position="161"/>
        <end position="207"/>
    </location>
</feature>
<comment type="caution">
    <text evidence="2">The sequence shown here is derived from an EMBL/GenBank/DDBJ whole genome shotgun (WGS) entry which is preliminary data.</text>
</comment>
<name>A0A1X2HTK6_SYNRA</name>
<feature type="compositionally biased region" description="Low complexity" evidence="1">
    <location>
        <begin position="185"/>
        <end position="200"/>
    </location>
</feature>
<organism evidence="2 3">
    <name type="scientific">Syncephalastrum racemosum</name>
    <name type="common">Filamentous fungus</name>
    <dbReference type="NCBI Taxonomy" id="13706"/>
    <lineage>
        <taxon>Eukaryota</taxon>
        <taxon>Fungi</taxon>
        <taxon>Fungi incertae sedis</taxon>
        <taxon>Mucoromycota</taxon>
        <taxon>Mucoromycotina</taxon>
        <taxon>Mucoromycetes</taxon>
        <taxon>Mucorales</taxon>
        <taxon>Syncephalastraceae</taxon>
        <taxon>Syncephalastrum</taxon>
    </lineage>
</organism>
<dbReference type="AlphaFoldDB" id="A0A1X2HTK6"/>
<sequence length="423" mass="45857">MCTDNHNFYASSTSQHFLRDSSEPAPFPHIKNEPSSLSAVATSAGARVIWGFMLENTYFTEFDLSNHRIIEDAYHLRKMRPTSHYITIRDSHLPAPARVYFGVAQVHLRMPGTRYYVKRRVVYIRPSAPVSAVAPSQRLSPQAFSTSTSVTDLIPSSFGHASNYAHPPHHRSRPAVVPNKKRMRSVSSTDSTDSASPPSSKTFKPSDSAVSIPVCSYVANQSVPQHQLASYLYQTPDAPSFSSPAFLLSCIPSSSPTTDWMPATTASIISSSSSSTTTSSSDSSTDSNNSSSFDSSLHTSPGYGLNGVGAAHPLWSDMMGNAAEYVLFQNSTPLTTCTSTTTGGTAETDLPISHIPEWCTYSNSLLLQQPADKTTSTMDSSSLGIPGWNHRNRDVLIPDTLSENSLQSILMGTLSCEANFRHA</sequence>
<evidence type="ECO:0000256" key="1">
    <source>
        <dbReference type="SAM" id="MobiDB-lite"/>
    </source>
</evidence>
<feature type="region of interest" description="Disordered" evidence="1">
    <location>
        <begin position="270"/>
        <end position="296"/>
    </location>
</feature>